<dbReference type="AlphaFoldDB" id="A0AAQ4F4J7"/>
<name>A0AAQ4F4J7_AMBAM</name>
<proteinExistence type="predicted"/>
<comment type="caution">
    <text evidence="1">The sequence shown here is derived from an EMBL/GenBank/DDBJ whole genome shotgun (WGS) entry which is preliminary data.</text>
</comment>
<sequence length="123" mass="13454">MSSLRVRIHQGSNIIIASTSDLDTANQVRQIDSLTLACKTNAVSSYVATPETISKGVIHGLNPNTSETELMDGLRTPFSGVEVLRARMLGATRTTVLTFNTRNVLWSVIYYGGELPCYLFKST</sequence>
<evidence type="ECO:0000313" key="2">
    <source>
        <dbReference type="Proteomes" id="UP001321473"/>
    </source>
</evidence>
<evidence type="ECO:0000313" key="1">
    <source>
        <dbReference type="EMBL" id="KAK8781608.1"/>
    </source>
</evidence>
<dbReference type="EMBL" id="JARKHS020007509">
    <property type="protein sequence ID" value="KAK8781608.1"/>
    <property type="molecule type" value="Genomic_DNA"/>
</dbReference>
<dbReference type="Proteomes" id="UP001321473">
    <property type="component" value="Unassembled WGS sequence"/>
</dbReference>
<protein>
    <submittedName>
        <fullName evidence="1">Uncharacterized protein</fullName>
    </submittedName>
</protein>
<organism evidence="1 2">
    <name type="scientific">Amblyomma americanum</name>
    <name type="common">Lone star tick</name>
    <dbReference type="NCBI Taxonomy" id="6943"/>
    <lineage>
        <taxon>Eukaryota</taxon>
        <taxon>Metazoa</taxon>
        <taxon>Ecdysozoa</taxon>
        <taxon>Arthropoda</taxon>
        <taxon>Chelicerata</taxon>
        <taxon>Arachnida</taxon>
        <taxon>Acari</taxon>
        <taxon>Parasitiformes</taxon>
        <taxon>Ixodida</taxon>
        <taxon>Ixodoidea</taxon>
        <taxon>Ixodidae</taxon>
        <taxon>Amblyomminae</taxon>
        <taxon>Amblyomma</taxon>
    </lineage>
</organism>
<accession>A0AAQ4F4J7</accession>
<reference evidence="1 2" key="1">
    <citation type="journal article" date="2023" name="Arcadia Sci">
        <title>De novo assembly of a long-read Amblyomma americanum tick genome.</title>
        <authorList>
            <person name="Chou S."/>
            <person name="Poskanzer K.E."/>
            <person name="Rollins M."/>
            <person name="Thuy-Boun P.S."/>
        </authorList>
    </citation>
    <scope>NUCLEOTIDE SEQUENCE [LARGE SCALE GENOMIC DNA]</scope>
    <source>
        <strain evidence="1">F_SG_1</strain>
        <tissue evidence="1">Salivary glands</tissue>
    </source>
</reference>
<keyword evidence="2" id="KW-1185">Reference proteome</keyword>
<gene>
    <name evidence="1" type="ORF">V5799_017051</name>
</gene>